<dbReference type="KEGG" id="nzs:SLY_0194"/>
<dbReference type="Proteomes" id="UP000013941">
    <property type="component" value="Chromosome"/>
</dbReference>
<accession>R4RW88</accession>
<gene>
    <name evidence="1" type="ORF">SLY_0194</name>
</gene>
<name>R4RW88_PHYAS</name>
<organism evidence="1 2">
    <name type="scientific">Strawberry lethal yellows phytoplasma (CPA) str. NZSb11</name>
    <dbReference type="NCBI Taxonomy" id="980422"/>
    <lineage>
        <taxon>Bacteria</taxon>
        <taxon>Bacillati</taxon>
        <taxon>Mycoplasmatota</taxon>
        <taxon>Mollicutes</taxon>
        <taxon>Acholeplasmatales</taxon>
        <taxon>Acholeplasmataceae</taxon>
        <taxon>Candidatus Phytoplasma</taxon>
        <taxon>16SrXII (Stolbur group)</taxon>
    </lineage>
</organism>
<proteinExistence type="predicted"/>
<evidence type="ECO:0000313" key="1">
    <source>
        <dbReference type="EMBL" id="AGL90117.1"/>
    </source>
</evidence>
<reference evidence="1 2" key="1">
    <citation type="journal article" date="2013" name="BMC Genomics">
        <title>Comparison of the complete genome sequence of two closely related isolates of 'Candidatus Phytoplasma australiense' reveals genome plasticity.</title>
        <authorList>
            <person name="Andersen M.T."/>
            <person name="Liefting L.W."/>
            <person name="Havukkala I."/>
            <person name="Beever R.E."/>
        </authorList>
    </citation>
    <scope>NUCLEOTIDE SEQUENCE [LARGE SCALE GENOMIC DNA]</scope>
    <source>
        <strain evidence="1 2">NZSb11</strain>
    </source>
</reference>
<evidence type="ECO:0000313" key="2">
    <source>
        <dbReference type="Proteomes" id="UP000013941"/>
    </source>
</evidence>
<dbReference type="HOGENOM" id="CLU_3104394_0_0_14"/>
<dbReference type="PATRIC" id="fig|980422.3.peg.183"/>
<sequence length="51" mass="6111">MKYFNCMFSKMCVKFQEFLTPDKKINNYVVFVPITSEVTKITFLISCFWIS</sequence>
<dbReference type="EMBL" id="CP002548">
    <property type="protein sequence ID" value="AGL90117.1"/>
    <property type="molecule type" value="Genomic_DNA"/>
</dbReference>
<keyword evidence="2" id="KW-1185">Reference proteome</keyword>
<protein>
    <submittedName>
        <fullName evidence="1">Uncharacterized protein</fullName>
    </submittedName>
</protein>
<dbReference type="AlphaFoldDB" id="R4RW88"/>